<dbReference type="EMBL" id="JAEQNE010000003">
    <property type="protein sequence ID" value="MBL0392282.1"/>
    <property type="molecule type" value="Genomic_DNA"/>
</dbReference>
<comment type="caution">
    <text evidence="3">The sequence shown here is derived from an EMBL/GenBank/DDBJ whole genome shotgun (WGS) entry which is preliminary data.</text>
</comment>
<dbReference type="PANTHER" id="PTHR42928:SF5">
    <property type="entry name" value="BLR1237 PROTEIN"/>
    <property type="match status" value="1"/>
</dbReference>
<keyword evidence="2" id="KW-0732">Signal</keyword>
<dbReference type="CDD" id="cd13578">
    <property type="entry name" value="PBP2_Bug27"/>
    <property type="match status" value="1"/>
</dbReference>
<dbReference type="InterPro" id="IPR005064">
    <property type="entry name" value="BUG"/>
</dbReference>
<organism evidence="3 4">
    <name type="scientific">Ramlibacter monticola</name>
    <dbReference type="NCBI Taxonomy" id="1926872"/>
    <lineage>
        <taxon>Bacteria</taxon>
        <taxon>Pseudomonadati</taxon>
        <taxon>Pseudomonadota</taxon>
        <taxon>Betaproteobacteria</taxon>
        <taxon>Burkholderiales</taxon>
        <taxon>Comamonadaceae</taxon>
        <taxon>Ramlibacter</taxon>
    </lineage>
</organism>
<dbReference type="PIRSF" id="PIRSF017082">
    <property type="entry name" value="YflP"/>
    <property type="match status" value="1"/>
</dbReference>
<comment type="similarity">
    <text evidence="1">Belongs to the UPF0065 (bug) family.</text>
</comment>
<sequence length="325" mass="34133">MKFPSLLTKLALGLVVAGSAALAAAQDNWPTRPVKIIVPFSPGGGGDAVVRIISDKLGERLGQPVVIENRPGASGYIGAQAVAGAAPDGYTILMGFDGAMVAAPNLIKAPFDPVNDFVPITKLNDATLILAAHSSVPAKNLKELVDYSKTQPGGLGFGSSGTATTTHLAGELLALRSGAQLRHVPYKGGGQAVTDVAGGQIPLIYTVIPTIAGFVKDGRLRPIAVSSAKRSPVLPEVPTMIESGLAGFEVNSWYGLFAPAKTPKPIVDRIQREVAAVLQLPEIRERYLKGGFEPVANKPEEFAQQVRADLARWNKVVKDANIHVD</sequence>
<feature type="signal peptide" evidence="2">
    <location>
        <begin position="1"/>
        <end position="25"/>
    </location>
</feature>
<dbReference type="AlphaFoldDB" id="A0A937CUT2"/>
<dbReference type="InterPro" id="IPR042100">
    <property type="entry name" value="Bug_dom1"/>
</dbReference>
<dbReference type="Proteomes" id="UP000599109">
    <property type="component" value="Unassembled WGS sequence"/>
</dbReference>
<evidence type="ECO:0000256" key="1">
    <source>
        <dbReference type="ARBA" id="ARBA00006987"/>
    </source>
</evidence>
<reference evidence="3 4" key="1">
    <citation type="journal article" date="2017" name="Int. J. Syst. Evol. Microbiol.">
        <title>Ramlibacter monticola sp. nov., isolated from forest soil.</title>
        <authorList>
            <person name="Chaudhary D.K."/>
            <person name="Kim J."/>
        </authorList>
    </citation>
    <scope>NUCLEOTIDE SEQUENCE [LARGE SCALE GENOMIC DNA]</scope>
    <source>
        <strain evidence="3 4">KACC 19175</strain>
    </source>
</reference>
<feature type="chain" id="PRO_5037413139" evidence="2">
    <location>
        <begin position="26"/>
        <end position="325"/>
    </location>
</feature>
<accession>A0A937CUT2</accession>
<dbReference type="Pfam" id="PF03401">
    <property type="entry name" value="TctC"/>
    <property type="match status" value="1"/>
</dbReference>
<dbReference type="SUPFAM" id="SSF53850">
    <property type="entry name" value="Periplasmic binding protein-like II"/>
    <property type="match status" value="1"/>
</dbReference>
<protein>
    <submittedName>
        <fullName evidence="3">Tripartite tricarboxylate transporter substrate binding protein</fullName>
    </submittedName>
</protein>
<evidence type="ECO:0000313" key="4">
    <source>
        <dbReference type="Proteomes" id="UP000599109"/>
    </source>
</evidence>
<proteinExistence type="inferred from homology"/>
<dbReference type="Gene3D" id="3.40.190.10">
    <property type="entry name" value="Periplasmic binding protein-like II"/>
    <property type="match status" value="1"/>
</dbReference>
<gene>
    <name evidence="3" type="ORF">JJ685_14175</name>
</gene>
<name>A0A937CUT2_9BURK</name>
<dbReference type="PANTHER" id="PTHR42928">
    <property type="entry name" value="TRICARBOXYLATE-BINDING PROTEIN"/>
    <property type="match status" value="1"/>
</dbReference>
<dbReference type="RefSeq" id="WP_201674917.1">
    <property type="nucleotide sequence ID" value="NZ_JAEQNE010000003.1"/>
</dbReference>
<evidence type="ECO:0000313" key="3">
    <source>
        <dbReference type="EMBL" id="MBL0392282.1"/>
    </source>
</evidence>
<evidence type="ECO:0000256" key="2">
    <source>
        <dbReference type="SAM" id="SignalP"/>
    </source>
</evidence>
<keyword evidence="4" id="KW-1185">Reference proteome</keyword>
<dbReference type="Gene3D" id="3.40.190.150">
    <property type="entry name" value="Bordetella uptake gene, domain 1"/>
    <property type="match status" value="1"/>
</dbReference>